<gene>
    <name evidence="2" type="ORF">JYT19_00270</name>
</gene>
<evidence type="ECO:0000313" key="3">
    <source>
        <dbReference type="Proteomes" id="UP000765003"/>
    </source>
</evidence>
<name>A0ABS3AVD5_9FIRM</name>
<dbReference type="Gene3D" id="2.60.40.10">
    <property type="entry name" value="Immunoglobulins"/>
    <property type="match status" value="1"/>
</dbReference>
<organism evidence="2 3">
    <name type="scientific">Sulfobacillus acidophilus</name>
    <dbReference type="NCBI Taxonomy" id="53633"/>
    <lineage>
        <taxon>Bacteria</taxon>
        <taxon>Bacillati</taxon>
        <taxon>Bacillota</taxon>
        <taxon>Clostridia</taxon>
        <taxon>Eubacteriales</taxon>
        <taxon>Clostridiales Family XVII. Incertae Sedis</taxon>
        <taxon>Sulfobacillus</taxon>
    </lineage>
</organism>
<keyword evidence="1" id="KW-0732">Signal</keyword>
<proteinExistence type="predicted"/>
<accession>A0ABS3AVD5</accession>
<dbReference type="Proteomes" id="UP000765003">
    <property type="component" value="Unassembled WGS sequence"/>
</dbReference>
<feature type="signal peptide" evidence="1">
    <location>
        <begin position="1"/>
        <end position="18"/>
    </location>
</feature>
<reference evidence="2" key="1">
    <citation type="submission" date="2021-02" db="EMBL/GenBank/DDBJ databases">
        <title>Activity-based single-cell genomes from oceanic crustal fluid captures similar information to metagenomic and metatranscriptomic surveys with orders of magnitude less sampling.</title>
        <authorList>
            <person name="D'Angelo T.S."/>
            <person name="Orcutt B.N."/>
        </authorList>
    </citation>
    <scope>NUCLEOTIDE SEQUENCE [LARGE SCALE GENOMIC DNA]</scope>
    <source>
        <strain evidence="2">AH-315-E05</strain>
    </source>
</reference>
<sequence length="719" mass="81436">MNFKIFLYLIIISCFASAQNDPVIKIIPDTLYFDQYSPVFIGNVTQNNSTLAVSSLLIKEPGSSDPMPIYKGEYTLTKQGTYEILAVLSNNELIKRVVVVDDLSPNLAIDAPYYRQMLNEQSPYNVYGKITDAISGPSQVQINGEEVFLSSNGTFVAPVSLSHGLNVFNAKGTDNAGLWAYASSNFYNSDSWLGFDPENEEPEQLKQSIVFHLNKLLFNNLNAGVNKEFSLGEIFKNGLSYTGIEGNEPSKVWQLDGKLDDESFGYRLGVYLKSVKLDKANVSLDLFDGGIKFKGNFEPDKEEYAVTSDFLLEVYQYAWGVPLPFADFVIKINFDSLSYAFDALLNKESGQDLKLEVKNLKFDYEGANVSLLSTKSKTKLPYRWMYYFTPHAWEEWLLTITSKIINIIKTTLYKSYKDTVAKELEKKSTDILMDFLKVFTQEIEIETKFIPWAEFTPTLKLFSQMDTLQATSEEIKVKVNTRALSSETHGHEKTDILLQQNCPHEFNDDKNDYAKEMAMQISINFINQILHSGWWGGVFDKVFNQFNLGDLVPKDYGISELDIKTTFEMPPIANDCNNDSHLFVQSGAILLDVSLKLFDRPIKFKAYAPMSAKLALTSSDNKLSIWIKNLNIDSFDVIEIVEGQKQDEVMLETLFYDFLLPKFLSNFQDLEIVNMALPPIEPHKISPLAPQNGLLEINDLLIEHQAGAMYLDANLLVVD</sequence>
<dbReference type="EMBL" id="JAFITA010000002">
    <property type="protein sequence ID" value="MBN4077325.1"/>
    <property type="molecule type" value="Genomic_DNA"/>
</dbReference>
<evidence type="ECO:0000313" key="2">
    <source>
        <dbReference type="EMBL" id="MBN4077325.1"/>
    </source>
</evidence>
<dbReference type="InterPro" id="IPR013783">
    <property type="entry name" value="Ig-like_fold"/>
</dbReference>
<feature type="chain" id="PRO_5046782471" evidence="1">
    <location>
        <begin position="19"/>
        <end position="719"/>
    </location>
</feature>
<comment type="caution">
    <text evidence="2">The sequence shown here is derived from an EMBL/GenBank/DDBJ whole genome shotgun (WGS) entry which is preliminary data.</text>
</comment>
<keyword evidence="3" id="KW-1185">Reference proteome</keyword>
<evidence type="ECO:0000256" key="1">
    <source>
        <dbReference type="SAM" id="SignalP"/>
    </source>
</evidence>
<protein>
    <submittedName>
        <fullName evidence="2">Uncharacterized protein</fullName>
    </submittedName>
</protein>